<gene>
    <name evidence="7" type="ORF">CYJ25_07315</name>
</gene>
<feature type="transmembrane region" description="Helical" evidence="6">
    <location>
        <begin position="7"/>
        <end position="25"/>
    </location>
</feature>
<reference evidence="7 8" key="1">
    <citation type="submission" date="2017-12" db="EMBL/GenBank/DDBJ databases">
        <title>Phylogenetic diversity of female urinary microbiome.</title>
        <authorList>
            <person name="Thomas-White K."/>
            <person name="Wolfe A.J."/>
        </authorList>
    </citation>
    <scope>NUCLEOTIDE SEQUENCE [LARGE SCALE GENOMIC DNA]</scope>
    <source>
        <strain evidence="7 8">UMB0250</strain>
    </source>
</reference>
<comment type="caution">
    <text evidence="7">The sequence shown here is derived from an EMBL/GenBank/DDBJ whole genome shotgun (WGS) entry which is preliminary data.</text>
</comment>
<dbReference type="OrthoDB" id="9778389at2"/>
<feature type="transmembrane region" description="Helical" evidence="6">
    <location>
        <begin position="83"/>
        <end position="102"/>
    </location>
</feature>
<keyword evidence="2" id="KW-1003">Cell membrane</keyword>
<dbReference type="Proteomes" id="UP000234545">
    <property type="component" value="Unassembled WGS sequence"/>
</dbReference>
<evidence type="ECO:0000313" key="7">
    <source>
        <dbReference type="EMBL" id="PKY65871.1"/>
    </source>
</evidence>
<dbReference type="GO" id="GO:0022857">
    <property type="term" value="F:transmembrane transporter activity"/>
    <property type="evidence" value="ECO:0007669"/>
    <property type="project" value="InterPro"/>
</dbReference>
<evidence type="ECO:0000313" key="8">
    <source>
        <dbReference type="Proteomes" id="UP000234545"/>
    </source>
</evidence>
<dbReference type="CDD" id="cd06574">
    <property type="entry name" value="TM_PBP1_branched-chain-AA_like"/>
    <property type="match status" value="1"/>
</dbReference>
<feature type="transmembrane region" description="Helical" evidence="6">
    <location>
        <begin position="179"/>
        <end position="199"/>
    </location>
</feature>
<dbReference type="EMBL" id="PKKJ01000011">
    <property type="protein sequence ID" value="PKY65871.1"/>
    <property type="molecule type" value="Genomic_DNA"/>
</dbReference>
<dbReference type="InterPro" id="IPR001851">
    <property type="entry name" value="ABC_transp_permease"/>
</dbReference>
<evidence type="ECO:0000256" key="5">
    <source>
        <dbReference type="ARBA" id="ARBA00023136"/>
    </source>
</evidence>
<comment type="subcellular location">
    <subcellularLocation>
        <location evidence="1">Cell membrane</location>
        <topology evidence="1">Multi-pass membrane protein</topology>
    </subcellularLocation>
</comment>
<dbReference type="AlphaFoldDB" id="A0A2I1I444"/>
<keyword evidence="5 6" id="KW-0472">Membrane</keyword>
<protein>
    <submittedName>
        <fullName evidence="7">ABC transporter permease</fullName>
    </submittedName>
</protein>
<dbReference type="GO" id="GO:0005886">
    <property type="term" value="C:plasma membrane"/>
    <property type="evidence" value="ECO:0007669"/>
    <property type="project" value="UniProtKB-SubCell"/>
</dbReference>
<feature type="transmembrane region" description="Helical" evidence="6">
    <location>
        <begin position="128"/>
        <end position="149"/>
    </location>
</feature>
<keyword evidence="3 6" id="KW-0812">Transmembrane</keyword>
<sequence length="315" mass="33238">MLTALDLGLIYGLMALGVYLTFRVLDIADLTVDSSFTTGAAVAAIMITAGQNPWLASIAGFFAGCIAGSITGFLHVKAGIHPLLAGILTQIGLYSINLRILGKANVPLLRGVETVLTPLRDAGLNGSWVSVAIFAVLIGVVTTVFNWFLSTQIGLGMRSTGDNEGMARAQGVPTGTMKIIGLALSNGLVAASGALVAQYQGYADISMGIGLIVAGLASVIIGTALIGSRGVWITSMFVVIGSIVYRVIIQLALSIEFLEANDMKLISAIIVFLALMIPRVGFFSKIRERRRAHTLVPEPDITHTPEERDNEKVVL</sequence>
<proteinExistence type="predicted"/>
<evidence type="ECO:0000256" key="3">
    <source>
        <dbReference type="ARBA" id="ARBA00022692"/>
    </source>
</evidence>
<name>A0A2I1I444_9ACTO</name>
<feature type="transmembrane region" description="Helical" evidence="6">
    <location>
        <begin position="265"/>
        <end position="282"/>
    </location>
</feature>
<organism evidence="7 8">
    <name type="scientific">Schaalia turicensis</name>
    <dbReference type="NCBI Taxonomy" id="131111"/>
    <lineage>
        <taxon>Bacteria</taxon>
        <taxon>Bacillati</taxon>
        <taxon>Actinomycetota</taxon>
        <taxon>Actinomycetes</taxon>
        <taxon>Actinomycetales</taxon>
        <taxon>Actinomycetaceae</taxon>
        <taxon>Schaalia</taxon>
    </lineage>
</organism>
<evidence type="ECO:0000256" key="6">
    <source>
        <dbReference type="SAM" id="Phobius"/>
    </source>
</evidence>
<feature type="transmembrane region" description="Helical" evidence="6">
    <location>
        <begin position="205"/>
        <end position="226"/>
    </location>
</feature>
<dbReference type="Pfam" id="PF02653">
    <property type="entry name" value="BPD_transp_2"/>
    <property type="match status" value="1"/>
</dbReference>
<dbReference type="RefSeq" id="WP_101628516.1">
    <property type="nucleotide sequence ID" value="NZ_PKKJ01000011.1"/>
</dbReference>
<feature type="transmembrane region" description="Helical" evidence="6">
    <location>
        <begin position="54"/>
        <end position="76"/>
    </location>
</feature>
<feature type="transmembrane region" description="Helical" evidence="6">
    <location>
        <begin position="233"/>
        <end position="253"/>
    </location>
</feature>
<dbReference type="PANTHER" id="PTHR32196:SF69">
    <property type="entry name" value="BRANCHED-CHAIN AMINO ACID TRANSPORT SYSTEM, PERMEASE PROTEIN"/>
    <property type="match status" value="1"/>
</dbReference>
<evidence type="ECO:0000256" key="2">
    <source>
        <dbReference type="ARBA" id="ARBA00022475"/>
    </source>
</evidence>
<keyword evidence="4 6" id="KW-1133">Transmembrane helix</keyword>
<evidence type="ECO:0000256" key="1">
    <source>
        <dbReference type="ARBA" id="ARBA00004651"/>
    </source>
</evidence>
<evidence type="ECO:0000256" key="4">
    <source>
        <dbReference type="ARBA" id="ARBA00022989"/>
    </source>
</evidence>
<accession>A0A2I1I444</accession>
<dbReference type="PANTHER" id="PTHR32196">
    <property type="entry name" value="ABC TRANSPORTER PERMEASE PROTEIN YPHD-RELATED-RELATED"/>
    <property type="match status" value="1"/>
</dbReference>